<accession>A0A2I2KNS7</accession>
<dbReference type="OrthoDB" id="5147237at2"/>
<keyword evidence="2" id="KW-1185">Reference proteome</keyword>
<proteinExistence type="predicted"/>
<dbReference type="InterPro" id="IPR009241">
    <property type="entry name" value="HigB-like"/>
</dbReference>
<sequence length="108" mass="12180">MSWDVVVHPDAVDELAELPANERTAIDNALDKLRERGTDLPFPHTSAVVGADHLWELRPRGGDSPWRAFYRRMGAKLVVVGAIGHHDMRKYKRAVALAVERLNDLKED</sequence>
<dbReference type="EMBL" id="FZMO01000092">
    <property type="protein sequence ID" value="SNQ47310.1"/>
    <property type="molecule type" value="Genomic_DNA"/>
</dbReference>
<dbReference type="Proteomes" id="UP000234331">
    <property type="component" value="Unassembled WGS sequence"/>
</dbReference>
<name>A0A2I2KNS7_9ACTN</name>
<dbReference type="RefSeq" id="WP_101831185.1">
    <property type="nucleotide sequence ID" value="NZ_FZMO01000092.1"/>
</dbReference>
<evidence type="ECO:0000313" key="2">
    <source>
        <dbReference type="Proteomes" id="UP000234331"/>
    </source>
</evidence>
<protein>
    <submittedName>
        <fullName evidence="1">Phage derived protein Gp49-like</fullName>
    </submittedName>
</protein>
<dbReference type="AlphaFoldDB" id="A0A2I2KNS7"/>
<organism evidence="1 2">
    <name type="scientific">Frankia canadensis</name>
    <dbReference type="NCBI Taxonomy" id="1836972"/>
    <lineage>
        <taxon>Bacteria</taxon>
        <taxon>Bacillati</taxon>
        <taxon>Actinomycetota</taxon>
        <taxon>Actinomycetes</taxon>
        <taxon>Frankiales</taxon>
        <taxon>Frankiaceae</taxon>
        <taxon>Frankia</taxon>
    </lineage>
</organism>
<reference evidence="1 2" key="1">
    <citation type="submission" date="2017-06" db="EMBL/GenBank/DDBJ databases">
        <authorList>
            <person name="Kim H.J."/>
            <person name="Triplett B.A."/>
        </authorList>
    </citation>
    <scope>NUCLEOTIDE SEQUENCE [LARGE SCALE GENOMIC DNA]</scope>
    <source>
        <strain evidence="1">FRACA_ARgP5</strain>
    </source>
</reference>
<dbReference type="SUPFAM" id="SSF143011">
    <property type="entry name" value="RelE-like"/>
    <property type="match status" value="1"/>
</dbReference>
<dbReference type="Pfam" id="PF05973">
    <property type="entry name" value="Gp49"/>
    <property type="match status" value="1"/>
</dbReference>
<evidence type="ECO:0000313" key="1">
    <source>
        <dbReference type="EMBL" id="SNQ47310.1"/>
    </source>
</evidence>
<gene>
    <name evidence="1" type="ORF">FRACA_1810007</name>
</gene>
<dbReference type="Gene3D" id="3.30.2310.20">
    <property type="entry name" value="RelE-like"/>
    <property type="match status" value="1"/>
</dbReference>
<dbReference type="InterPro" id="IPR035093">
    <property type="entry name" value="RelE/ParE_toxin_dom_sf"/>
</dbReference>